<accession>A0A8U0PUE4</accession>
<reference evidence="6" key="1">
    <citation type="submission" date="2025-08" db="UniProtKB">
        <authorList>
            <consortium name="RefSeq"/>
        </authorList>
    </citation>
    <scope>IDENTIFICATION</scope>
    <source>
        <tissue evidence="6">White muscle</tissue>
    </source>
</reference>
<sequence>MESFETAANMELSTNFSQVVFQEIPNSYVSNVALTCCYTLTAAIQPNPRDWVGIFKVGWSTTKDYHTFVWVEPSLDLIGLETVRKQVLFTVAGYWRSLEHAVIHVVIHVDPEHPKYAQMGDISAYYLPKDDSAFYQFCYVDSNGQVRGASTPFCFKTPGEQSTDCSLENDLLVIITQEKVEQREREKEELVMELGQLKEQNETLRNALKEQQQEIDHLKLSNEELYQADGNTENKQENARKHEELTQNTKLMDDSHRGQEEQVGKSEREKEELTMELGQLKEQNETLTCALKELQQEIDHLKESKKELVQLVSKLERQQQNTREHEELAKNAKSLDESQRGQESLTPICEKYERALIKIKQLKKEREVLRGKVEVQSVEIAQLSPRLKESERESHRLKAHIQLLQVDLQSSKKEKKCSALKEQQQEESKEELLQVVSKLERQQQNTREHEELAQNAKSMDESQRGQESLTTICEKYERALITIKQLKKEREELKGKIEVQSVEIAQLSPRLKESEQESHKLKDHIQLLQVDLQSSEKEKLSAALHRVCGVTHDLQDLKTENKALRRSLSEQEQQPLQMVDSDWKEQYQALLGQLEEAQTQLHKELQASNNTRKRAEQAERELEELKECMESTAMTSDQTKQERSKLEMQLSELNEIIEEKENMAEIAKVEKEELSRENQDLKRDIERLRKEFDDVQAAPVPMQYPNPYGSSTDPTPNKEQQQEADSLHFGNPYETPGTATNLEEERVPGSRPGRGEGTDVKLNCYLSHSCPWSVVTAMSPSLASPRTSWSCTNTATERAPSAPSSVTEWSRLYMKTTSTAMRCRDATSSQTGELFVS</sequence>
<feature type="compositionally biased region" description="Basic and acidic residues" evidence="3">
    <location>
        <begin position="440"/>
        <end position="464"/>
    </location>
</feature>
<protein>
    <submittedName>
        <fullName evidence="6">Tax1-binding protein 1 homolog B-like isoform X1</fullName>
    </submittedName>
</protein>
<feature type="compositionally biased region" description="Basic and acidic residues" evidence="3">
    <location>
        <begin position="232"/>
        <end position="270"/>
    </location>
</feature>
<dbReference type="PANTHER" id="PTHR31915">
    <property type="entry name" value="SKICH DOMAIN-CONTAINING PROTEIN"/>
    <property type="match status" value="1"/>
</dbReference>
<dbReference type="KEGG" id="snh:120030071"/>
<organism evidence="5 6">
    <name type="scientific">Salvelinus namaycush</name>
    <name type="common">Lake trout</name>
    <name type="synonym">Salmo namaycush</name>
    <dbReference type="NCBI Taxonomy" id="8040"/>
    <lineage>
        <taxon>Eukaryota</taxon>
        <taxon>Metazoa</taxon>
        <taxon>Chordata</taxon>
        <taxon>Craniata</taxon>
        <taxon>Vertebrata</taxon>
        <taxon>Euteleostomi</taxon>
        <taxon>Actinopterygii</taxon>
        <taxon>Neopterygii</taxon>
        <taxon>Teleostei</taxon>
        <taxon>Protacanthopterygii</taxon>
        <taxon>Salmoniformes</taxon>
        <taxon>Salmonidae</taxon>
        <taxon>Salmoninae</taxon>
        <taxon>Salvelinus</taxon>
    </lineage>
</organism>
<dbReference type="InterPro" id="IPR041611">
    <property type="entry name" value="SKICH"/>
</dbReference>
<feature type="domain" description="SKICH" evidence="4">
    <location>
        <begin position="19"/>
        <end position="89"/>
    </location>
</feature>
<dbReference type="Proteomes" id="UP000808372">
    <property type="component" value="Chromosome 35"/>
</dbReference>
<evidence type="ECO:0000313" key="5">
    <source>
        <dbReference type="Proteomes" id="UP000808372"/>
    </source>
</evidence>
<evidence type="ECO:0000256" key="3">
    <source>
        <dbReference type="SAM" id="MobiDB-lite"/>
    </source>
</evidence>
<dbReference type="PANTHER" id="PTHR31915:SF10">
    <property type="entry name" value="CALCIUM-BINDING AND COILED-COIL DOMAIN 2"/>
    <property type="match status" value="1"/>
</dbReference>
<name>A0A8U0PUE4_SALNM</name>
<feature type="region of interest" description="Disordered" evidence="3">
    <location>
        <begin position="692"/>
        <end position="756"/>
    </location>
</feature>
<proteinExistence type="predicted"/>
<feature type="region of interest" description="Disordered" evidence="3">
    <location>
        <begin position="230"/>
        <end position="270"/>
    </location>
</feature>
<dbReference type="GeneID" id="120030071"/>
<evidence type="ECO:0000259" key="4">
    <source>
        <dbReference type="Pfam" id="PF17751"/>
    </source>
</evidence>
<dbReference type="AlphaFoldDB" id="A0A8U0PUE4"/>
<feature type="coiled-coil region" evidence="2">
    <location>
        <begin position="180"/>
        <end position="228"/>
    </location>
</feature>
<feature type="compositionally biased region" description="Basic and acidic residues" evidence="3">
    <location>
        <begin position="743"/>
        <end position="756"/>
    </location>
</feature>
<feature type="domain" description="SKICH" evidence="4">
    <location>
        <begin position="95"/>
        <end position="155"/>
    </location>
</feature>
<keyword evidence="1 2" id="KW-0175">Coiled coil</keyword>
<dbReference type="Gene3D" id="2.60.40.2840">
    <property type="match status" value="1"/>
</dbReference>
<feature type="region of interest" description="Disordered" evidence="3">
    <location>
        <begin position="440"/>
        <end position="466"/>
    </location>
</feature>
<gene>
    <name evidence="6" type="primary">LOC120030071</name>
</gene>
<evidence type="ECO:0000256" key="2">
    <source>
        <dbReference type="SAM" id="Coils"/>
    </source>
</evidence>
<feature type="compositionally biased region" description="Basic and acidic residues" evidence="3">
    <location>
        <begin position="317"/>
        <end position="340"/>
    </location>
</feature>
<keyword evidence="5" id="KW-1185">Reference proteome</keyword>
<feature type="compositionally biased region" description="Polar residues" evidence="3">
    <location>
        <begin position="708"/>
        <end position="719"/>
    </location>
</feature>
<feature type="region of interest" description="Disordered" evidence="3">
    <location>
        <begin position="783"/>
        <end position="803"/>
    </location>
</feature>
<evidence type="ECO:0000256" key="1">
    <source>
        <dbReference type="ARBA" id="ARBA00023054"/>
    </source>
</evidence>
<evidence type="ECO:0000313" key="6">
    <source>
        <dbReference type="RefSeq" id="XP_038831317.1"/>
    </source>
</evidence>
<dbReference type="Pfam" id="PF17751">
    <property type="entry name" value="SKICH"/>
    <property type="match status" value="2"/>
</dbReference>
<feature type="region of interest" description="Disordered" evidence="3">
    <location>
        <begin position="317"/>
        <end position="344"/>
    </location>
</feature>
<dbReference type="RefSeq" id="XP_038831317.1">
    <property type="nucleotide sequence ID" value="XM_038975389.1"/>
</dbReference>
<dbReference type="InterPro" id="IPR051002">
    <property type="entry name" value="UBA_autophagy_assoc_protein"/>
</dbReference>